<keyword evidence="4 5" id="KW-0472">Membrane</keyword>
<gene>
    <name evidence="7" type="ORF">C7H09_11260</name>
</gene>
<evidence type="ECO:0000259" key="6">
    <source>
        <dbReference type="Pfam" id="PF04357"/>
    </source>
</evidence>
<accession>A0A2T1K7Z7</accession>
<dbReference type="Proteomes" id="UP000239866">
    <property type="component" value="Unassembled WGS sequence"/>
</dbReference>
<reference evidence="7 8" key="1">
    <citation type="submission" date="2018-03" db="EMBL/GenBank/DDBJ databases">
        <title>Marinobacter brunus sp. nov., a marine bacterium of Gamma-proteobacteria isolated from the surface seawater of the South China Sea.</title>
        <authorList>
            <person name="Cheng H."/>
            <person name="Wu Y.-H."/>
            <person name="Xamxidin M."/>
            <person name="Xu X.-W."/>
        </authorList>
    </citation>
    <scope>NUCLEOTIDE SEQUENCE [LARGE SCALE GENOMIC DNA]</scope>
    <source>
        <strain evidence="7 8">NH169-3</strain>
    </source>
</reference>
<dbReference type="PANTHER" id="PTHR36985">
    <property type="entry name" value="TRANSLOCATION AND ASSEMBLY MODULE SUBUNIT TAMB"/>
    <property type="match status" value="1"/>
</dbReference>
<dbReference type="OrthoDB" id="5555605at2"/>
<evidence type="ECO:0000256" key="2">
    <source>
        <dbReference type="ARBA" id="ARBA00022692"/>
    </source>
</evidence>
<comment type="subcellular location">
    <subcellularLocation>
        <location evidence="1">Membrane</location>
        <topology evidence="1">Single-pass membrane protein</topology>
    </subcellularLocation>
</comment>
<evidence type="ECO:0000313" key="7">
    <source>
        <dbReference type="EMBL" id="PSF06205.1"/>
    </source>
</evidence>
<keyword evidence="8" id="KW-1185">Reference proteome</keyword>
<dbReference type="PANTHER" id="PTHR36985:SF1">
    <property type="entry name" value="TRANSLOCATION AND ASSEMBLY MODULE SUBUNIT TAMB"/>
    <property type="match status" value="1"/>
</dbReference>
<dbReference type="GO" id="GO:0005886">
    <property type="term" value="C:plasma membrane"/>
    <property type="evidence" value="ECO:0007669"/>
    <property type="project" value="InterPro"/>
</dbReference>
<feature type="transmembrane region" description="Helical" evidence="5">
    <location>
        <begin position="22"/>
        <end position="48"/>
    </location>
</feature>
<proteinExistence type="predicted"/>
<name>A0A2T1K7Z7_9GAMM</name>
<evidence type="ECO:0000256" key="3">
    <source>
        <dbReference type="ARBA" id="ARBA00022989"/>
    </source>
</evidence>
<evidence type="ECO:0000256" key="4">
    <source>
        <dbReference type="ARBA" id="ARBA00023136"/>
    </source>
</evidence>
<sequence>MTNAAQGMAPEAGGSKRGRRRWWFWPLVVLLVVILLPLILGLGVLLALKSETGTAWVIDRIPGLQTESAEGSLLGQWQAETVVWQGYGVGVQVQSAEVDWSPTCLFELKLCLETLQIGQLDVVLQPSGEPADEMPRKAIELPAINLPLALNVANVQVGRFTLNDSLVWSRAELVSRVSGATLDLDKLLYQRDDVLLQAGGRVEMRGDWPVTLDLMAQLPPPQGDEWKISLGVGGSVRHLRLSGQSSGYLAAEFEGEVEPLEPELPLSLRLNSGRFHAHALVPETLTLENWQLVLDGSLAGGFDTRLDATLPAATGPVKARVEGLVTTGGVSDALVSLVSVRGGDAASEVFEARGQASWADGIEADAELLLDQFPWYGLVPELAEPPVHLKRLDGEVHYRNGDYRAALNAQVEGPLGEAGLATRLNGDLETVRITRLDMTTGAGSLSGEAELAIAGSLGWDARLQLDRFNPGYWVPLLQGSLNGQVSSRGQMRESGLPELVASLDLQGQWQSRPATAKGRLSTEGNDWRVENLAVSVGDNNLNAEGRYGESLAASVQLDFPAPEQLLETLSGRVTGNVQVSGSVEQPAGEVTLDARQLAWADQFVVDTLQLQATLDSAGRLDANLDGGGLQAAGQTLSRLSATVSGTQSEHSLSFEAEHPELSVKLGLAGALADNWQDWRGRVRRGDIQVSGPGHNWKLANAAGLAFVDGKLTLGQHCWRWQESSVCASDQALWPDTRLAYQVRDFPTQALAPLFPETFQWNASLSAELEMRLADQGPDGRIRIDAGAGEFRVLVLDDWHTIGHDSLVLEAGLVPSMADIRLGFAGPELGDLSLNLSVDPTAEDRPVQGTFNVQSLDLAFLTAFTGLEEILGQVNGQGQISGPLMKPDVRGELALTGGRIFDPGLPLPIDDLVVALEFQGQSADVSGRWKSNDRSTGEVSGTLAWQGAPELSLNLKGDRLPVTLEPYARLEVGPDLNVAFRNGELTVDGRVDVPQGEILVKGVPPSAVSVSDDEIIVGVEREEPAIRAMNMDVTVVVGEDQVSFDAFGVTGNLEGTLRIGNNMDTRGSLQLVQGRYEAFGQELDLRRARILFVGSLTRPYLDIEAVREVDTVVAGIRLSGPVDAPQTDVFSEPSMPQSDALSYVILGRAPRGQADDGQMSRAAISLGLTQANKFTQGVGDELGIRNLTLEAEGSGDQAAVVASGYLTDELSLRYGVGIFEPITTVALRYDLGRYFYLEAASGLAASLDLFYTRNF</sequence>
<evidence type="ECO:0000313" key="8">
    <source>
        <dbReference type="Proteomes" id="UP000239866"/>
    </source>
</evidence>
<evidence type="ECO:0000256" key="1">
    <source>
        <dbReference type="ARBA" id="ARBA00004167"/>
    </source>
</evidence>
<keyword evidence="3 5" id="KW-1133">Transmembrane helix</keyword>
<evidence type="ECO:0000256" key="5">
    <source>
        <dbReference type="SAM" id="Phobius"/>
    </source>
</evidence>
<comment type="caution">
    <text evidence="7">The sequence shown here is derived from an EMBL/GenBank/DDBJ whole genome shotgun (WGS) entry which is preliminary data.</text>
</comment>
<dbReference type="GO" id="GO:0097347">
    <property type="term" value="C:TAM protein secretion complex"/>
    <property type="evidence" value="ECO:0007669"/>
    <property type="project" value="TreeGrafter"/>
</dbReference>
<feature type="domain" description="Translocation and assembly module TamB C-terminal" evidence="6">
    <location>
        <begin position="932"/>
        <end position="1254"/>
    </location>
</feature>
<dbReference type="AlphaFoldDB" id="A0A2T1K7Z7"/>
<dbReference type="Pfam" id="PF04357">
    <property type="entry name" value="TamB"/>
    <property type="match status" value="1"/>
</dbReference>
<keyword evidence="2 5" id="KW-0812">Transmembrane</keyword>
<dbReference type="RefSeq" id="WP_106762615.1">
    <property type="nucleotide sequence ID" value="NZ_PXNP01000083.1"/>
</dbReference>
<dbReference type="EMBL" id="PXNP01000083">
    <property type="protein sequence ID" value="PSF06205.1"/>
    <property type="molecule type" value="Genomic_DNA"/>
</dbReference>
<dbReference type="GO" id="GO:0009306">
    <property type="term" value="P:protein secretion"/>
    <property type="evidence" value="ECO:0007669"/>
    <property type="project" value="InterPro"/>
</dbReference>
<dbReference type="InterPro" id="IPR007452">
    <property type="entry name" value="TamB_C"/>
</dbReference>
<protein>
    <submittedName>
        <fullName evidence="7">Translocation/assembly module TamB</fullName>
    </submittedName>
</protein>
<organism evidence="7 8">
    <name type="scientific">Marinobacter fuscus</name>
    <dbReference type="NCBI Taxonomy" id="2109942"/>
    <lineage>
        <taxon>Bacteria</taxon>
        <taxon>Pseudomonadati</taxon>
        <taxon>Pseudomonadota</taxon>
        <taxon>Gammaproteobacteria</taxon>
        <taxon>Pseudomonadales</taxon>
        <taxon>Marinobacteraceae</taxon>
        <taxon>Marinobacter</taxon>
    </lineage>
</organism>